<dbReference type="PANTHER" id="PTHR44591:SF3">
    <property type="entry name" value="RESPONSE REGULATORY DOMAIN-CONTAINING PROTEIN"/>
    <property type="match status" value="1"/>
</dbReference>
<dbReference type="EMBL" id="JAJHPV010000021">
    <property type="protein sequence ID" value="MCC6073291.1"/>
    <property type="molecule type" value="Genomic_DNA"/>
</dbReference>
<dbReference type="InterPro" id="IPR011006">
    <property type="entry name" value="CheY-like_superfamily"/>
</dbReference>
<dbReference type="Proteomes" id="UP001198701">
    <property type="component" value="Unassembled WGS sequence"/>
</dbReference>
<gene>
    <name evidence="4" type="ORF">LMJ30_20370</name>
</gene>
<name>A0ABS8IZ73_9BURK</name>
<proteinExistence type="predicted"/>
<dbReference type="Pfam" id="PF00072">
    <property type="entry name" value="Response_reg"/>
    <property type="match status" value="1"/>
</dbReference>
<sequence>MHEKKYPFAVRLAGFSPLEHASIAACLAQAPPAGPAYFCLLDDSLQEPDLTIASGDDVQALAALPANGMAELHPALVVGQCPAELGLPQIARPVTAEKLFMVMAALVTRRAEAMARIMASGLPFIPERRRSPRLDLDLTDPSEYIMRRKSPSCGAVLIIDKGAAFRDHVARLVATRGMGVEWTDSAPAALRLCDETPVSVVMVNTAATGIDPYQLCSAIKRQDTGARIAVVLMVSCSYPYDSARARACGVRGLLDKPIPDRALVGALQRLLSLPA</sequence>
<keyword evidence="1" id="KW-0597">Phosphoprotein</keyword>
<dbReference type="PROSITE" id="PS50110">
    <property type="entry name" value="RESPONSE_REGULATORY"/>
    <property type="match status" value="1"/>
</dbReference>
<comment type="caution">
    <text evidence="4">The sequence shown here is derived from an EMBL/GenBank/DDBJ whole genome shotgun (WGS) entry which is preliminary data.</text>
</comment>
<comment type="caution">
    <text evidence="2">Lacks conserved residue(s) required for the propagation of feature annotation.</text>
</comment>
<evidence type="ECO:0000256" key="1">
    <source>
        <dbReference type="ARBA" id="ARBA00022553"/>
    </source>
</evidence>
<keyword evidence="5" id="KW-1185">Reference proteome</keyword>
<organism evidence="4 5">
    <name type="scientific">Massilia agrisoli</name>
    <dbReference type="NCBI Taxonomy" id="2892444"/>
    <lineage>
        <taxon>Bacteria</taxon>
        <taxon>Pseudomonadati</taxon>
        <taxon>Pseudomonadota</taxon>
        <taxon>Betaproteobacteria</taxon>
        <taxon>Burkholderiales</taxon>
        <taxon>Oxalobacteraceae</taxon>
        <taxon>Telluria group</taxon>
        <taxon>Massilia</taxon>
    </lineage>
</organism>
<dbReference type="InterPro" id="IPR050595">
    <property type="entry name" value="Bact_response_regulator"/>
</dbReference>
<dbReference type="Gene3D" id="3.40.50.2300">
    <property type="match status" value="1"/>
</dbReference>
<evidence type="ECO:0000256" key="2">
    <source>
        <dbReference type="PROSITE-ProRule" id="PRU00169"/>
    </source>
</evidence>
<dbReference type="SUPFAM" id="SSF52172">
    <property type="entry name" value="CheY-like"/>
    <property type="match status" value="1"/>
</dbReference>
<dbReference type="PANTHER" id="PTHR44591">
    <property type="entry name" value="STRESS RESPONSE REGULATOR PROTEIN 1"/>
    <property type="match status" value="1"/>
</dbReference>
<protein>
    <submittedName>
        <fullName evidence="4">Response regulator</fullName>
    </submittedName>
</protein>
<dbReference type="SMART" id="SM00448">
    <property type="entry name" value="REC"/>
    <property type="match status" value="1"/>
</dbReference>
<evidence type="ECO:0000313" key="5">
    <source>
        <dbReference type="Proteomes" id="UP001198701"/>
    </source>
</evidence>
<evidence type="ECO:0000313" key="4">
    <source>
        <dbReference type="EMBL" id="MCC6073291.1"/>
    </source>
</evidence>
<feature type="domain" description="Response regulatory" evidence="3">
    <location>
        <begin position="155"/>
        <end position="271"/>
    </location>
</feature>
<reference evidence="4 5" key="1">
    <citation type="submission" date="2021-11" db="EMBL/GenBank/DDBJ databases">
        <authorList>
            <person name="Huq M.A."/>
        </authorList>
    </citation>
    <scope>NUCLEOTIDE SEQUENCE [LARGE SCALE GENOMIC DNA]</scope>
    <source>
        <strain evidence="4 5">MAHUQ-52</strain>
    </source>
</reference>
<evidence type="ECO:0000259" key="3">
    <source>
        <dbReference type="PROSITE" id="PS50110"/>
    </source>
</evidence>
<accession>A0ABS8IZ73</accession>
<dbReference type="RefSeq" id="WP_229434397.1">
    <property type="nucleotide sequence ID" value="NZ_JAJHPV010000021.1"/>
</dbReference>
<dbReference type="InterPro" id="IPR001789">
    <property type="entry name" value="Sig_transdc_resp-reg_receiver"/>
</dbReference>